<evidence type="ECO:0000313" key="1">
    <source>
        <dbReference type="EMBL" id="MED6258050.1"/>
    </source>
</evidence>
<dbReference type="Proteomes" id="UP001345963">
    <property type="component" value="Unassembled WGS sequence"/>
</dbReference>
<keyword evidence="2" id="KW-1185">Reference proteome</keyword>
<protein>
    <submittedName>
        <fullName evidence="1">Uncharacterized protein</fullName>
    </submittedName>
</protein>
<sequence>MIFSCVAAPACRILQEEMREKPHKHTTHTCAQFRGMTSMMGTIFGTFKGTDQFLSVLPSTFSRKIKRYYVLVPKRIIVTLREWKNRRFTMPVQEHSIARTRAY</sequence>
<comment type="caution">
    <text evidence="1">The sequence shown here is derived from an EMBL/GenBank/DDBJ whole genome shotgun (WGS) entry which is preliminary data.</text>
</comment>
<dbReference type="EMBL" id="JAHUTI010079917">
    <property type="protein sequence ID" value="MED6258050.1"/>
    <property type="molecule type" value="Genomic_DNA"/>
</dbReference>
<reference evidence="1 2" key="1">
    <citation type="submission" date="2021-07" db="EMBL/GenBank/DDBJ databases">
        <authorList>
            <person name="Palmer J.M."/>
        </authorList>
    </citation>
    <scope>NUCLEOTIDE SEQUENCE [LARGE SCALE GENOMIC DNA]</scope>
    <source>
        <strain evidence="1 2">AT_MEX2019</strain>
        <tissue evidence="1">Muscle</tissue>
    </source>
</reference>
<gene>
    <name evidence="1" type="ORF">ATANTOWER_002355</name>
</gene>
<organism evidence="1 2">
    <name type="scientific">Ataeniobius toweri</name>
    <dbReference type="NCBI Taxonomy" id="208326"/>
    <lineage>
        <taxon>Eukaryota</taxon>
        <taxon>Metazoa</taxon>
        <taxon>Chordata</taxon>
        <taxon>Craniata</taxon>
        <taxon>Vertebrata</taxon>
        <taxon>Euteleostomi</taxon>
        <taxon>Actinopterygii</taxon>
        <taxon>Neopterygii</taxon>
        <taxon>Teleostei</taxon>
        <taxon>Neoteleostei</taxon>
        <taxon>Acanthomorphata</taxon>
        <taxon>Ovalentaria</taxon>
        <taxon>Atherinomorphae</taxon>
        <taxon>Cyprinodontiformes</taxon>
        <taxon>Goodeidae</taxon>
        <taxon>Ataeniobius</taxon>
    </lineage>
</organism>
<evidence type="ECO:0000313" key="2">
    <source>
        <dbReference type="Proteomes" id="UP001345963"/>
    </source>
</evidence>
<proteinExistence type="predicted"/>
<name>A0ABU7C714_9TELE</name>
<accession>A0ABU7C714</accession>